<keyword evidence="2" id="KW-1185">Reference proteome</keyword>
<protein>
    <submittedName>
        <fullName evidence="1">Uncharacterized protein</fullName>
    </submittedName>
</protein>
<evidence type="ECO:0000313" key="2">
    <source>
        <dbReference type="Proteomes" id="UP000007177"/>
    </source>
</evidence>
<dbReference type="AlphaFoldDB" id="H6LEY7"/>
<gene>
    <name evidence="1" type="ordered locus">Awo_c00790</name>
</gene>
<accession>H6LEY7</accession>
<dbReference type="KEGG" id="awo:Awo_c00790"/>
<evidence type="ECO:0000313" key="1">
    <source>
        <dbReference type="EMBL" id="AFA46893.1"/>
    </source>
</evidence>
<dbReference type="OrthoDB" id="1777662at2"/>
<name>H6LEY7_ACEWD</name>
<dbReference type="STRING" id="931626.Awo_c00790"/>
<dbReference type="RefSeq" id="WP_014354497.1">
    <property type="nucleotide sequence ID" value="NC_016894.1"/>
</dbReference>
<dbReference type="Proteomes" id="UP000007177">
    <property type="component" value="Chromosome"/>
</dbReference>
<dbReference type="EMBL" id="CP002987">
    <property type="protein sequence ID" value="AFA46893.1"/>
    <property type="molecule type" value="Genomic_DNA"/>
</dbReference>
<reference evidence="1 2" key="2">
    <citation type="journal article" date="2012" name="PLoS ONE">
        <title>An ancient pathway combining carbon dioxide fixation with the generation and utilization of a sodium ion gradient for ATP synthesis.</title>
        <authorList>
            <person name="Poehlein A."/>
            <person name="Schmidt S."/>
            <person name="Kaster A.K."/>
            <person name="Goenrich M."/>
            <person name="Vollmers J."/>
            <person name="Thurmer A."/>
            <person name="Bertsch J."/>
            <person name="Schuchmann K."/>
            <person name="Voigt B."/>
            <person name="Hecker M."/>
            <person name="Daniel R."/>
            <person name="Thauer R.K."/>
            <person name="Gottschalk G."/>
            <person name="Muller V."/>
        </authorList>
    </citation>
    <scope>NUCLEOTIDE SEQUENCE [LARGE SCALE GENOMIC DNA]</scope>
    <source>
        <strain evidence="2">ATCC 29683 / DSM 1030 / JCM 2381 / KCTC 1655 / WB1</strain>
    </source>
</reference>
<sequence length="265" mass="30472">MGKHSEEIRVIDLPKAQCEKRLMNFEMNRYELKNHITENEESLIVLQSKIIFSANGQRITMRLKKLAENKTEVQIRSELISNIQINDRGVNKKNINTMFGYLNNTSVQELEKVADENLPKTKKSFWNWGKKTSDIRLSMMATYLGGFRDFEKSIKGTLAIHHSGIDFSVLSPKFTISFLDIQAVNIVADMDISQNPEWLASLAKDEISVNKTTNEKEKKNKLVIDYQNEYGQAYCIFRADGSFEVEKSLLKAQGLILEKIKEKNI</sequence>
<proteinExistence type="predicted"/>
<dbReference type="HOGENOM" id="CLU_1048164_0_0_9"/>
<organism evidence="1 2">
    <name type="scientific">Acetobacterium woodii (strain ATCC 29683 / DSM 1030 / JCM 2381 / KCTC 1655 / WB1)</name>
    <dbReference type="NCBI Taxonomy" id="931626"/>
    <lineage>
        <taxon>Bacteria</taxon>
        <taxon>Bacillati</taxon>
        <taxon>Bacillota</taxon>
        <taxon>Clostridia</taxon>
        <taxon>Eubacteriales</taxon>
        <taxon>Eubacteriaceae</taxon>
        <taxon>Acetobacterium</taxon>
    </lineage>
</organism>
<reference evidence="2" key="1">
    <citation type="submission" date="2011-07" db="EMBL/GenBank/DDBJ databases">
        <title>Complete genome sequence of Acetobacterium woodii.</title>
        <authorList>
            <person name="Poehlein A."/>
            <person name="Schmidt S."/>
            <person name="Kaster A.-K."/>
            <person name="Goenrich M."/>
            <person name="Vollmers J."/>
            <person name="Thuermer A."/>
            <person name="Gottschalk G."/>
            <person name="Thauer R.K."/>
            <person name="Daniel R."/>
            <person name="Mueller V."/>
        </authorList>
    </citation>
    <scope>NUCLEOTIDE SEQUENCE [LARGE SCALE GENOMIC DNA]</scope>
    <source>
        <strain evidence="2">ATCC 29683 / DSM 1030 / JCM 2381 / KCTC 1655 / WB1</strain>
    </source>
</reference>